<gene>
    <name evidence="1" type="ORF">SAMN04487935_2766</name>
</gene>
<organism evidence="1 2">
    <name type="scientific">Flavobacterium noncentrifugens</name>
    <dbReference type="NCBI Taxonomy" id="1128970"/>
    <lineage>
        <taxon>Bacteria</taxon>
        <taxon>Pseudomonadati</taxon>
        <taxon>Bacteroidota</taxon>
        <taxon>Flavobacteriia</taxon>
        <taxon>Flavobacteriales</taxon>
        <taxon>Flavobacteriaceae</taxon>
        <taxon>Flavobacterium</taxon>
    </lineage>
</organism>
<dbReference type="PROSITE" id="PS51257">
    <property type="entry name" value="PROKAR_LIPOPROTEIN"/>
    <property type="match status" value="1"/>
</dbReference>
<reference evidence="1 2" key="1">
    <citation type="submission" date="2016-10" db="EMBL/GenBank/DDBJ databases">
        <authorList>
            <person name="de Groot N.N."/>
        </authorList>
    </citation>
    <scope>NUCLEOTIDE SEQUENCE [LARGE SCALE GENOMIC DNA]</scope>
    <source>
        <strain evidence="1 2">CGMCC 1.10076</strain>
    </source>
</reference>
<dbReference type="OrthoDB" id="703951at2"/>
<dbReference type="RefSeq" id="WP_091396659.1">
    <property type="nucleotide sequence ID" value="NZ_BKAI01000008.1"/>
</dbReference>
<sequence length="269" mass="31413">MKIHKILFLLPILFLAGCGSDDENSNSTEVATGISSYRFYYMDYPLDTQQSPENVDVVYNDGKIVKLIGDVSAVDPNTGYSHIFNKNAYTEVSYASNTATIIDKSVINEGEWNKQFVEFTADGKLKYKIYVDNLQPLIRDTIQYFYENGILKSYERHNRRFYEKSEIFYNANADVDSIVTRYPYYVSPQQPTFNPASKERVVRKFKKFDNKTNPFQVFVIFDEAFNRSLSAHNYSKWEEFKYDYDGHEIGNSFTEWTFIRENGMINFGL</sequence>
<accession>A0A1G8ZW14</accession>
<dbReference type="AlphaFoldDB" id="A0A1G8ZW14"/>
<keyword evidence="2" id="KW-1185">Reference proteome</keyword>
<name>A0A1G8ZW14_9FLAO</name>
<dbReference type="STRING" id="1128970.SAMN04487935_2766"/>
<protein>
    <submittedName>
        <fullName evidence="1">Uncharacterized protein</fullName>
    </submittedName>
</protein>
<dbReference type="Proteomes" id="UP000199580">
    <property type="component" value="Unassembled WGS sequence"/>
</dbReference>
<evidence type="ECO:0000313" key="2">
    <source>
        <dbReference type="Proteomes" id="UP000199580"/>
    </source>
</evidence>
<evidence type="ECO:0000313" key="1">
    <source>
        <dbReference type="EMBL" id="SDK19243.1"/>
    </source>
</evidence>
<dbReference type="EMBL" id="FNEZ01000004">
    <property type="protein sequence ID" value="SDK19243.1"/>
    <property type="molecule type" value="Genomic_DNA"/>
</dbReference>
<proteinExistence type="predicted"/>